<feature type="transmembrane region" description="Helical" evidence="1">
    <location>
        <begin position="248"/>
        <end position="267"/>
    </location>
</feature>
<evidence type="ECO:0000256" key="1">
    <source>
        <dbReference type="SAM" id="Phobius"/>
    </source>
</evidence>
<feature type="transmembrane region" description="Helical" evidence="1">
    <location>
        <begin position="148"/>
        <end position="170"/>
    </location>
</feature>
<evidence type="ECO:0000313" key="3">
    <source>
        <dbReference type="Proteomes" id="UP000078046"/>
    </source>
</evidence>
<keyword evidence="1" id="KW-0812">Transmembrane</keyword>
<feature type="transmembrane region" description="Helical" evidence="1">
    <location>
        <begin position="106"/>
        <end position="128"/>
    </location>
</feature>
<sequence length="285" mass="33003">MPGCIIQIEYDAGILNSFAIGNKDFYDTKISTMSTIQEEMVKLNQKIKSIKERNIERKLNIETLSLPYTIATDLKLANILAGLMGHGSNHPRSCEKMRTIGNLKELYLTWEIAGINIIGIIILVFAILLECYTGIMTCQSLDPHLTLFSAVLWKITFLIIVDSIIAYALLNSRFLALRILFIVLLILTMIIEIAYVSLIWAHKTYLRHRLQYQLKFAMQACHPKSIDQWKNDSNLIDEMMNNIYKYRFLLWGVFIIFLLIQVAMCYLTTMHYKYIKNTSIKIVEM</sequence>
<reference evidence="2 3" key="1">
    <citation type="submission" date="2016-04" db="EMBL/GenBank/DDBJ databases">
        <title>The genome of Intoshia linei affirms orthonectids as highly simplified spiralians.</title>
        <authorList>
            <person name="Mikhailov K.V."/>
            <person name="Slusarev G.S."/>
            <person name="Nikitin M.A."/>
            <person name="Logacheva M.D."/>
            <person name="Penin A."/>
            <person name="Aleoshin V."/>
            <person name="Panchin Y.V."/>
        </authorList>
    </citation>
    <scope>NUCLEOTIDE SEQUENCE [LARGE SCALE GENOMIC DNA]</scope>
    <source>
        <strain evidence="2">Intl2013</strain>
        <tissue evidence="2">Whole animal</tissue>
    </source>
</reference>
<accession>A0A177AT94</accession>
<keyword evidence="1" id="KW-1133">Transmembrane helix</keyword>
<proteinExistence type="predicted"/>
<gene>
    <name evidence="2" type="ORF">A3Q56_07225</name>
</gene>
<protein>
    <submittedName>
        <fullName evidence="2">Uncharacterized protein</fullName>
    </submittedName>
</protein>
<keyword evidence="1" id="KW-0472">Membrane</keyword>
<dbReference type="AlphaFoldDB" id="A0A177AT94"/>
<dbReference type="OrthoDB" id="6769802at2759"/>
<dbReference type="Proteomes" id="UP000078046">
    <property type="component" value="Unassembled WGS sequence"/>
</dbReference>
<keyword evidence="3" id="KW-1185">Reference proteome</keyword>
<feature type="transmembrane region" description="Helical" evidence="1">
    <location>
        <begin position="177"/>
        <end position="201"/>
    </location>
</feature>
<evidence type="ECO:0000313" key="2">
    <source>
        <dbReference type="EMBL" id="OAF65040.1"/>
    </source>
</evidence>
<dbReference type="EMBL" id="LWCA01001476">
    <property type="protein sequence ID" value="OAF65040.1"/>
    <property type="molecule type" value="Genomic_DNA"/>
</dbReference>
<organism evidence="2 3">
    <name type="scientific">Intoshia linei</name>
    <dbReference type="NCBI Taxonomy" id="1819745"/>
    <lineage>
        <taxon>Eukaryota</taxon>
        <taxon>Metazoa</taxon>
        <taxon>Spiralia</taxon>
        <taxon>Lophotrochozoa</taxon>
        <taxon>Mesozoa</taxon>
        <taxon>Orthonectida</taxon>
        <taxon>Rhopaluridae</taxon>
        <taxon>Intoshia</taxon>
    </lineage>
</organism>
<comment type="caution">
    <text evidence="2">The sequence shown here is derived from an EMBL/GenBank/DDBJ whole genome shotgun (WGS) entry which is preliminary data.</text>
</comment>
<name>A0A177AT94_9BILA</name>